<reference evidence="8 9" key="1">
    <citation type="submission" date="2015-12" db="EMBL/GenBank/DDBJ databases">
        <title>Complete genome of Roseateles depolymerans KCTC 42856.</title>
        <authorList>
            <person name="Kim K.M."/>
        </authorList>
    </citation>
    <scope>NUCLEOTIDE SEQUENCE [LARGE SCALE GENOMIC DNA]</scope>
    <source>
        <strain evidence="8 9">KCTC 42856</strain>
    </source>
</reference>
<keyword evidence="9" id="KW-1185">Reference proteome</keyword>
<feature type="transmembrane region" description="Helical" evidence="6">
    <location>
        <begin position="627"/>
        <end position="645"/>
    </location>
</feature>
<evidence type="ECO:0000256" key="6">
    <source>
        <dbReference type="SAM" id="Phobius"/>
    </source>
</evidence>
<feature type="transmembrane region" description="Helical" evidence="6">
    <location>
        <begin position="53"/>
        <end position="72"/>
    </location>
</feature>
<protein>
    <submittedName>
        <fullName evidence="8">Cytochrome C biogenesis protein ResB</fullName>
    </submittedName>
</protein>
<dbReference type="AlphaFoldDB" id="A0A0U3N0B4"/>
<evidence type="ECO:0000256" key="1">
    <source>
        <dbReference type="ARBA" id="ARBA00004141"/>
    </source>
</evidence>
<feature type="domain" description="ResB-like" evidence="7">
    <location>
        <begin position="1"/>
        <end position="684"/>
    </location>
</feature>
<keyword evidence="3" id="KW-0201">Cytochrome c-type biogenesis</keyword>
<organism evidence="8 9">
    <name type="scientific">Roseateles depolymerans</name>
    <dbReference type="NCBI Taxonomy" id="76731"/>
    <lineage>
        <taxon>Bacteria</taxon>
        <taxon>Pseudomonadati</taxon>
        <taxon>Pseudomonadota</taxon>
        <taxon>Betaproteobacteria</taxon>
        <taxon>Burkholderiales</taxon>
        <taxon>Sphaerotilaceae</taxon>
        <taxon>Roseateles</taxon>
    </lineage>
</organism>
<evidence type="ECO:0000313" key="8">
    <source>
        <dbReference type="EMBL" id="ALV08707.1"/>
    </source>
</evidence>
<dbReference type="STRING" id="76731.RD2015_4262"/>
<dbReference type="InterPro" id="IPR023494">
    <property type="entry name" value="Cyt_c_bgen_Ccs1/CcsB/ResB"/>
</dbReference>
<evidence type="ECO:0000313" key="9">
    <source>
        <dbReference type="Proteomes" id="UP000060699"/>
    </source>
</evidence>
<comment type="subcellular location">
    <subcellularLocation>
        <location evidence="1">Membrane</location>
        <topology evidence="1">Multi-pass membrane protein</topology>
    </subcellularLocation>
</comment>
<evidence type="ECO:0000259" key="7">
    <source>
        <dbReference type="Pfam" id="PF05140"/>
    </source>
</evidence>
<evidence type="ECO:0000256" key="5">
    <source>
        <dbReference type="ARBA" id="ARBA00023136"/>
    </source>
</evidence>
<dbReference type="Pfam" id="PF05140">
    <property type="entry name" value="ResB"/>
    <property type="match status" value="1"/>
</dbReference>
<name>A0A0U3N0B4_9BURK</name>
<dbReference type="GO" id="GO:0016020">
    <property type="term" value="C:membrane"/>
    <property type="evidence" value="ECO:0007669"/>
    <property type="project" value="UniProtKB-SubCell"/>
</dbReference>
<dbReference type="EMBL" id="CP013729">
    <property type="protein sequence ID" value="ALV08707.1"/>
    <property type="molecule type" value="Genomic_DNA"/>
</dbReference>
<dbReference type="InterPro" id="IPR007816">
    <property type="entry name" value="ResB-like_domain"/>
</dbReference>
<dbReference type="GO" id="GO:0017004">
    <property type="term" value="P:cytochrome complex assembly"/>
    <property type="evidence" value="ECO:0007669"/>
    <property type="project" value="UniProtKB-KW"/>
</dbReference>
<keyword evidence="2 6" id="KW-0812">Transmembrane</keyword>
<gene>
    <name evidence="8" type="ORF">RD2015_4262</name>
</gene>
<dbReference type="KEGG" id="rdp:RD2015_4262"/>
<dbReference type="Proteomes" id="UP000060699">
    <property type="component" value="Chromosome"/>
</dbReference>
<sequence length="695" mass="76295">MRFAISLLVVICITAVIGTVVKQNEPLNNYVNQFGPFWAELFGRMSLYTVYSAWWFLLMMAFLVVSTSLCVARHTPKILRDFRNYKESVREQSLQAFRLKGLGYLHMGPEASLQQLNNWLSAHGWRARAQVRNTGVMIGAKKGAAHKVGYLAAHSAIVLICLGGLFDGDLLVRVVMWAQGKSIYQGSDLNLMAPENRLGPGNPSFRGNLFVPEGNRSAAALLNMPTGVVLQELPFEVELKKFKVEYYETGMPKLFASDIVIHDRDTGATLAATVKVNEPVTYRGLTLYQSSFEDGGSELQLRMRNLSGNDEVDLTGKIGGAIQMGQGDAKSTLEFSDLRVINVENLGGAAGGEAAEAAGAGAGGASAAATDVRRVDLVGRLEQHLGAGVSVGAKKSLRNVGPSFSYKIRDASGQAREYNNYMLPLELEGQRVFLLGVRESPSEGFRYLRVPVDAQDSMDAWLSMRRALADPAQRSRAARRYAEAAAPSDNARTREQLEATSLRVLTLFAGAEGLQVNTPQQGASIGGLPALSDFVEKEVPQAERPRVSEVLLRILNGSLFELYKQAQQQQGQPVPEPGPKTQAFMTQAVLSLSDAMFYPSPMVLQLKDFKQVQASVFQVTRAPGRTLVYAGAVLLIIGVFAMLYIRERRLWIWLESAPGRSEQTRVRMAMSSNRDTPDLPTEFEALKRQLLHEEA</sequence>
<dbReference type="PANTHER" id="PTHR31566">
    <property type="entry name" value="CYTOCHROME C BIOGENESIS PROTEIN CCS1, CHLOROPLASTIC"/>
    <property type="match status" value="1"/>
</dbReference>
<evidence type="ECO:0000256" key="2">
    <source>
        <dbReference type="ARBA" id="ARBA00022692"/>
    </source>
</evidence>
<proteinExistence type="predicted"/>
<evidence type="ECO:0000256" key="3">
    <source>
        <dbReference type="ARBA" id="ARBA00022748"/>
    </source>
</evidence>
<accession>A0A0U3N0B4</accession>
<keyword evidence="4 6" id="KW-1133">Transmembrane helix</keyword>
<dbReference type="PANTHER" id="PTHR31566:SF0">
    <property type="entry name" value="CYTOCHROME C BIOGENESIS PROTEIN CCS1, CHLOROPLASTIC"/>
    <property type="match status" value="1"/>
</dbReference>
<keyword evidence="5 6" id="KW-0472">Membrane</keyword>
<dbReference type="PATRIC" id="fig|76731.3.peg.4368"/>
<feature type="transmembrane region" description="Helical" evidence="6">
    <location>
        <begin position="148"/>
        <end position="166"/>
    </location>
</feature>
<evidence type="ECO:0000256" key="4">
    <source>
        <dbReference type="ARBA" id="ARBA00022989"/>
    </source>
</evidence>